<dbReference type="Pfam" id="PF01022">
    <property type="entry name" value="HTH_5"/>
    <property type="match status" value="1"/>
</dbReference>
<comment type="catalytic activity">
    <reaction evidence="1">
        <text>5-amino-6-(5-phospho-D-ribosylamino)uracil + H2O = 5,6-diaminouracil + D-ribose 5-phosphate</text>
        <dbReference type="Rhea" id="RHEA:55020"/>
        <dbReference type="ChEBI" id="CHEBI:15377"/>
        <dbReference type="ChEBI" id="CHEBI:46252"/>
        <dbReference type="ChEBI" id="CHEBI:58453"/>
        <dbReference type="ChEBI" id="CHEBI:78346"/>
    </reaction>
</comment>
<dbReference type="GO" id="GO:0003700">
    <property type="term" value="F:DNA-binding transcription factor activity"/>
    <property type="evidence" value="ECO:0007669"/>
    <property type="project" value="InterPro"/>
</dbReference>
<evidence type="ECO:0000259" key="3">
    <source>
        <dbReference type="PROSITE" id="PS50987"/>
    </source>
</evidence>
<comment type="catalytic activity">
    <reaction evidence="2">
        <text>2,5-diamino-6-hydroxy-4-(5-phosphoribosylamino)-pyrimidine + H2O = 2,5,6-triamino-4-hydroxypyrimidine + D-ribose 5-phosphate</text>
        <dbReference type="Rhea" id="RHEA:23436"/>
        <dbReference type="ChEBI" id="CHEBI:15377"/>
        <dbReference type="ChEBI" id="CHEBI:58614"/>
        <dbReference type="ChEBI" id="CHEBI:78346"/>
        <dbReference type="ChEBI" id="CHEBI:137796"/>
    </reaction>
</comment>
<dbReference type="SUPFAM" id="SSF46785">
    <property type="entry name" value="Winged helix' DNA-binding domain"/>
    <property type="match status" value="1"/>
</dbReference>
<dbReference type="InterPro" id="IPR037238">
    <property type="entry name" value="YbiA-like_sf"/>
</dbReference>
<dbReference type="InterPro" id="IPR011991">
    <property type="entry name" value="ArsR-like_HTH"/>
</dbReference>
<dbReference type="Pfam" id="PF08719">
    <property type="entry name" value="NADAR"/>
    <property type="match status" value="1"/>
</dbReference>
<dbReference type="InterPro" id="IPR012816">
    <property type="entry name" value="NADAR"/>
</dbReference>
<evidence type="ECO:0000313" key="4">
    <source>
        <dbReference type="EMBL" id="GHO98697.1"/>
    </source>
</evidence>
<dbReference type="AlphaFoldDB" id="A0A8J3IXP4"/>
<feature type="domain" description="HTH arsR-type" evidence="3">
    <location>
        <begin position="147"/>
        <end position="242"/>
    </location>
</feature>
<dbReference type="CDD" id="cd15457">
    <property type="entry name" value="NADAR"/>
    <property type="match status" value="1"/>
</dbReference>
<evidence type="ECO:0000313" key="5">
    <source>
        <dbReference type="Proteomes" id="UP000597444"/>
    </source>
</evidence>
<dbReference type="SMART" id="SM00418">
    <property type="entry name" value="HTH_ARSR"/>
    <property type="match status" value="1"/>
</dbReference>
<organism evidence="4 5">
    <name type="scientific">Reticulibacter mediterranei</name>
    <dbReference type="NCBI Taxonomy" id="2778369"/>
    <lineage>
        <taxon>Bacteria</taxon>
        <taxon>Bacillati</taxon>
        <taxon>Chloroflexota</taxon>
        <taxon>Ktedonobacteria</taxon>
        <taxon>Ktedonobacterales</taxon>
        <taxon>Reticulibacteraceae</taxon>
        <taxon>Reticulibacter</taxon>
    </lineage>
</organism>
<keyword evidence="5" id="KW-1185">Reference proteome</keyword>
<gene>
    <name evidence="4" type="ORF">KSF_087450</name>
</gene>
<dbReference type="EMBL" id="BNJK01000002">
    <property type="protein sequence ID" value="GHO98697.1"/>
    <property type="molecule type" value="Genomic_DNA"/>
</dbReference>
<proteinExistence type="predicted"/>
<reference evidence="4" key="1">
    <citation type="submission" date="2020-10" db="EMBL/GenBank/DDBJ databases">
        <title>Taxonomic study of unclassified bacteria belonging to the class Ktedonobacteria.</title>
        <authorList>
            <person name="Yabe S."/>
            <person name="Wang C.M."/>
            <person name="Zheng Y."/>
            <person name="Sakai Y."/>
            <person name="Cavaletti L."/>
            <person name="Monciardini P."/>
            <person name="Donadio S."/>
        </authorList>
    </citation>
    <scope>NUCLEOTIDE SEQUENCE</scope>
    <source>
        <strain evidence="4">ID150040</strain>
    </source>
</reference>
<dbReference type="CDD" id="cd00090">
    <property type="entry name" value="HTH_ARSR"/>
    <property type="match status" value="1"/>
</dbReference>
<dbReference type="InterPro" id="IPR036390">
    <property type="entry name" value="WH_DNA-bd_sf"/>
</dbReference>
<dbReference type="NCBIfam" id="TIGR02464">
    <property type="entry name" value="ribofla_fusion"/>
    <property type="match status" value="1"/>
</dbReference>
<evidence type="ECO:0000256" key="1">
    <source>
        <dbReference type="ARBA" id="ARBA00000022"/>
    </source>
</evidence>
<dbReference type="Gene3D" id="1.10.10.10">
    <property type="entry name" value="Winged helix-like DNA-binding domain superfamily/Winged helix DNA-binding domain"/>
    <property type="match status" value="1"/>
</dbReference>
<protein>
    <recommendedName>
        <fullName evidence="3">HTH arsR-type domain-containing protein</fullName>
    </recommendedName>
</protein>
<name>A0A8J3IXP4_9CHLR</name>
<dbReference type="InterPro" id="IPR036388">
    <property type="entry name" value="WH-like_DNA-bd_sf"/>
</dbReference>
<comment type="caution">
    <text evidence="4">The sequence shown here is derived from an EMBL/GenBank/DDBJ whole genome shotgun (WGS) entry which is preliminary data.</text>
</comment>
<dbReference type="SUPFAM" id="SSF143990">
    <property type="entry name" value="YbiA-like"/>
    <property type="match status" value="1"/>
</dbReference>
<dbReference type="Proteomes" id="UP000597444">
    <property type="component" value="Unassembled WGS sequence"/>
</dbReference>
<dbReference type="InterPro" id="IPR001845">
    <property type="entry name" value="HTH_ArsR_DNA-bd_dom"/>
</dbReference>
<accession>A0A8J3IXP4</accession>
<evidence type="ECO:0000256" key="2">
    <source>
        <dbReference type="ARBA" id="ARBA00000751"/>
    </source>
</evidence>
<sequence length="251" mass="28771">MTIYFYHLDEDFGCFSNLFPSEVSIDGKRWPTTEHYFQAQKFAGTAREEEIRQAPIKEAICLGRDRTLPLRPDWEQVKDEVMRRAVLCKFETHTQLREILLATGEEEIVENTKHDYYWGCGQDGSGKNMLGQILGEVRAILRNNRILCYDPYISITKVAKALTSPKRLYIIHLLLKKGEMSVAELAMALSLTEPTVFSHTKILLDADIITVIQRKNSLGIGKMNYYRIKEVPVMIQTFADLDLPSSIHNEG</sequence>
<dbReference type="PROSITE" id="PS50987">
    <property type="entry name" value="HTH_ARSR_2"/>
    <property type="match status" value="1"/>
</dbReference>
<dbReference type="Gene3D" id="1.10.357.40">
    <property type="entry name" value="YbiA-like"/>
    <property type="match status" value="1"/>
</dbReference>